<dbReference type="InterPro" id="IPR019810">
    <property type="entry name" value="Citrate_synthase_AS"/>
</dbReference>
<evidence type="ECO:0000256" key="7">
    <source>
        <dbReference type="PIRNR" id="PIRNR001369"/>
    </source>
</evidence>
<dbReference type="GO" id="GO:0006099">
    <property type="term" value="P:tricarboxylic acid cycle"/>
    <property type="evidence" value="ECO:0007669"/>
    <property type="project" value="UniProtKB-UniRule"/>
</dbReference>
<dbReference type="InterPro" id="IPR024176">
    <property type="entry name" value="Citrate_synthase_bac-typ"/>
</dbReference>
<evidence type="ECO:0000256" key="4">
    <source>
        <dbReference type="ARBA" id="ARBA00022679"/>
    </source>
</evidence>
<dbReference type="InterPro" id="IPR016143">
    <property type="entry name" value="Citrate_synth-like_sm_a-sub"/>
</dbReference>
<dbReference type="SUPFAM" id="SSF48256">
    <property type="entry name" value="Citrate synthase"/>
    <property type="match status" value="1"/>
</dbReference>
<keyword evidence="11" id="KW-0012">Acyltransferase</keyword>
<comment type="catalytic activity">
    <reaction evidence="5 9">
        <text>oxaloacetate + acetyl-CoA + H2O = citrate + CoA + H(+)</text>
        <dbReference type="Rhea" id="RHEA:16845"/>
        <dbReference type="ChEBI" id="CHEBI:15377"/>
        <dbReference type="ChEBI" id="CHEBI:15378"/>
        <dbReference type="ChEBI" id="CHEBI:16452"/>
        <dbReference type="ChEBI" id="CHEBI:16947"/>
        <dbReference type="ChEBI" id="CHEBI:57287"/>
        <dbReference type="ChEBI" id="CHEBI:57288"/>
        <dbReference type="EC" id="2.3.3.16"/>
    </reaction>
</comment>
<dbReference type="PIRSF" id="PIRSF001369">
    <property type="entry name" value="Citrate_synth"/>
    <property type="match status" value="1"/>
</dbReference>
<proteinExistence type="inferred from homology"/>
<accession>A0A7X2PDG5</accession>
<dbReference type="Gene3D" id="1.10.230.10">
    <property type="entry name" value="Cytochrome P450-Terp, domain 2"/>
    <property type="match status" value="1"/>
</dbReference>
<evidence type="ECO:0000256" key="1">
    <source>
        <dbReference type="ARBA" id="ARBA00004751"/>
    </source>
</evidence>
<dbReference type="Proteomes" id="UP000460549">
    <property type="component" value="Unassembled WGS sequence"/>
</dbReference>
<evidence type="ECO:0000313" key="12">
    <source>
        <dbReference type="Proteomes" id="UP000460549"/>
    </source>
</evidence>
<dbReference type="FunFam" id="1.10.230.10:FF:000002">
    <property type="entry name" value="Citrate synthase"/>
    <property type="match status" value="1"/>
</dbReference>
<gene>
    <name evidence="11" type="ORF">FYJ80_09105</name>
</gene>
<comment type="caution">
    <text evidence="11">The sequence shown here is derived from an EMBL/GenBank/DDBJ whole genome shotgun (WGS) entry which is preliminary data.</text>
</comment>
<comment type="pathway">
    <text evidence="1 9">Carbohydrate metabolism; tricarboxylic acid cycle; isocitrate from oxaloacetate: step 1/2.</text>
</comment>
<dbReference type="PRINTS" id="PR00143">
    <property type="entry name" value="CITRTSNTHASE"/>
</dbReference>
<feature type="active site" evidence="8">
    <location>
        <position position="310"/>
    </location>
</feature>
<evidence type="ECO:0000256" key="10">
    <source>
        <dbReference type="RuleBase" id="RU003406"/>
    </source>
</evidence>
<dbReference type="Pfam" id="PF00285">
    <property type="entry name" value="Citrate_synt"/>
    <property type="match status" value="1"/>
</dbReference>
<dbReference type="NCBIfam" id="TIGR01798">
    <property type="entry name" value="cit_synth_I"/>
    <property type="match status" value="1"/>
</dbReference>
<sequence>MIREDERATLILPGDKKVELGVITDSMGHKSLDIASLRKDTGYITYDPGFINTGSCMSSICYIDGEKGILRYRGYDIADLVQNCDFIEVAYLLVKGVLPTLDERSNYARLLNKHSMLHTDMRNFFRSYPHDAHPMAILASMVASLSAFYPEMEEKDPEDNIDLTVTRLLSKMRTIAAFSYRQSIGYDFVDPRYDYSYCENFLNMMFSSPVLDYHPDPVHVKALNQLLILHADHEQNCSTSAVRLVGSSEANLYASVAAGCCALWGPKHGGANQAVIEMLNKIIKEGLSVKEIVEKAKDKSNTFRLSGFGHRVYKTFDPRARIAKQMCQEVLNVEGMHDSLMEVALELEDIAIHDDYFIERNLYPNIDFYTGIIFHLMRIPQQMFTVLFAMGRLPGWIAHYLEWRHDPYQKIGRPRQIYAGPETRKVIPLSLRTAENTLA</sequence>
<evidence type="ECO:0000256" key="9">
    <source>
        <dbReference type="RuleBase" id="RU003370"/>
    </source>
</evidence>
<dbReference type="CDD" id="cd06114">
    <property type="entry name" value="EcCS_like"/>
    <property type="match status" value="1"/>
</dbReference>
<keyword evidence="4 7" id="KW-0808">Transferase</keyword>
<name>A0A7X2PDG5_9SPIO</name>
<dbReference type="GO" id="GO:0005737">
    <property type="term" value="C:cytoplasm"/>
    <property type="evidence" value="ECO:0007669"/>
    <property type="project" value="InterPro"/>
</dbReference>
<protein>
    <recommendedName>
        <fullName evidence="6 7">Citrate synthase</fullName>
    </recommendedName>
</protein>
<dbReference type="InterPro" id="IPR016142">
    <property type="entry name" value="Citrate_synth-like_lrg_a-sub"/>
</dbReference>
<dbReference type="PROSITE" id="PS00480">
    <property type="entry name" value="CITRATE_SYNTHASE"/>
    <property type="match status" value="1"/>
</dbReference>
<dbReference type="EMBL" id="VUNN01000020">
    <property type="protein sequence ID" value="MSU06926.1"/>
    <property type="molecule type" value="Genomic_DNA"/>
</dbReference>
<dbReference type="RefSeq" id="WP_154426186.1">
    <property type="nucleotide sequence ID" value="NZ_JAQYGB010000053.1"/>
</dbReference>
<dbReference type="AlphaFoldDB" id="A0A7X2PDG5"/>
<evidence type="ECO:0000256" key="6">
    <source>
        <dbReference type="NCBIfam" id="TIGR01798"/>
    </source>
</evidence>
<evidence type="ECO:0000256" key="3">
    <source>
        <dbReference type="ARBA" id="ARBA00022532"/>
    </source>
</evidence>
<keyword evidence="12" id="KW-1185">Reference proteome</keyword>
<dbReference type="InterPro" id="IPR010953">
    <property type="entry name" value="Citrate_synthase_typ-I"/>
</dbReference>
<dbReference type="GO" id="GO:0036440">
    <property type="term" value="F:citrate synthase activity"/>
    <property type="evidence" value="ECO:0007669"/>
    <property type="project" value="UniProtKB-EC"/>
</dbReference>
<organism evidence="11 12">
    <name type="scientific">Bullifex porci</name>
    <dbReference type="NCBI Taxonomy" id="2606638"/>
    <lineage>
        <taxon>Bacteria</taxon>
        <taxon>Pseudomonadati</taxon>
        <taxon>Spirochaetota</taxon>
        <taxon>Spirochaetia</taxon>
        <taxon>Spirochaetales</taxon>
        <taxon>Spirochaetaceae</taxon>
        <taxon>Bullifex</taxon>
    </lineage>
</organism>
<comment type="similarity">
    <text evidence="2 7 10">Belongs to the citrate synthase family.</text>
</comment>
<evidence type="ECO:0000256" key="5">
    <source>
        <dbReference type="ARBA" id="ARBA00049288"/>
    </source>
</evidence>
<feature type="active site" evidence="8">
    <location>
        <position position="367"/>
    </location>
</feature>
<dbReference type="InterPro" id="IPR036969">
    <property type="entry name" value="Citrate_synthase_sf"/>
</dbReference>
<dbReference type="Gene3D" id="2.20.28.60">
    <property type="match status" value="1"/>
</dbReference>
<evidence type="ECO:0000313" key="11">
    <source>
        <dbReference type="EMBL" id="MSU06926.1"/>
    </source>
</evidence>
<keyword evidence="3 9" id="KW-0816">Tricarboxylic acid cycle</keyword>
<dbReference type="UniPathway" id="UPA00223">
    <property type="reaction ID" value="UER00717"/>
</dbReference>
<dbReference type="NCBIfam" id="NF004126">
    <property type="entry name" value="PRK05614.1"/>
    <property type="match status" value="1"/>
</dbReference>
<evidence type="ECO:0000256" key="8">
    <source>
        <dbReference type="PIRSR" id="PIRSR001369-1"/>
    </source>
</evidence>
<dbReference type="PANTHER" id="PTHR42871:SF1">
    <property type="entry name" value="CITRATE SYNTHASE"/>
    <property type="match status" value="1"/>
</dbReference>
<dbReference type="PANTHER" id="PTHR42871">
    <property type="entry name" value="CITRATE SYNTHASE"/>
    <property type="match status" value="1"/>
</dbReference>
<dbReference type="Gene3D" id="1.10.580.10">
    <property type="entry name" value="Citrate Synthase, domain 1"/>
    <property type="match status" value="1"/>
</dbReference>
<evidence type="ECO:0000256" key="2">
    <source>
        <dbReference type="ARBA" id="ARBA00010566"/>
    </source>
</evidence>
<dbReference type="InterPro" id="IPR002020">
    <property type="entry name" value="Citrate_synthase"/>
</dbReference>
<reference evidence="11 12" key="1">
    <citation type="submission" date="2019-08" db="EMBL/GenBank/DDBJ databases">
        <title>In-depth cultivation of the pig gut microbiome towards novel bacterial diversity and tailored functional studies.</title>
        <authorList>
            <person name="Wylensek D."/>
            <person name="Hitch T.C.A."/>
            <person name="Clavel T."/>
        </authorList>
    </citation>
    <scope>NUCLEOTIDE SEQUENCE [LARGE SCALE GENOMIC DNA]</scope>
    <source>
        <strain evidence="11 12">NM-380-WT-3C1</strain>
    </source>
</reference>